<reference evidence="7" key="1">
    <citation type="submission" date="2016-10" db="EMBL/GenBank/DDBJ databases">
        <authorList>
            <person name="Varghese N."/>
            <person name="Submissions S."/>
        </authorList>
    </citation>
    <scope>NUCLEOTIDE SEQUENCE [LARGE SCALE GENOMIC DNA]</scope>
    <source>
        <strain evidence="7">DSM 10146</strain>
    </source>
</reference>
<dbReference type="Gene3D" id="1.10.443.10">
    <property type="entry name" value="Intergrase catalytic core"/>
    <property type="match status" value="1"/>
</dbReference>
<sequence>MKRSLPAYVYARGKKGYLYFVRGGICQRIHSEPGTAEFASDYARLMRGRVATPKQTISKLIELWMRSPKWAKYAHNTRRGHERHLLYLSETAGNVDPAKLRTVHVYEMRDALADKPTDANRKLDTLVALLNYGIQIGWLDRNPAHGVERLDPAGRKRKPWPVDLIEAFRAEAEGRTLLLFEMLLGTGQRINDVLSLRWSDLDGDGFPLTQGKTKKELYIPLTDRLRTVLDAEKRKGLFIICHDDGRRISYQLAHKDIMAVRKKIGAEDYDIHALRYAAATEIASIPGMTNEHIQAITGHADATMIRLYAGAAVQRARAEEAQKARRDRTNTKSEH</sequence>
<keyword evidence="3" id="KW-0238">DNA-binding</keyword>
<accession>A0A1G7BB16</accession>
<protein>
    <submittedName>
        <fullName evidence="6">Site-specific recombinase XerD</fullName>
    </submittedName>
</protein>
<dbReference type="InterPro" id="IPR002104">
    <property type="entry name" value="Integrase_catalytic"/>
</dbReference>
<dbReference type="Proteomes" id="UP000198994">
    <property type="component" value="Unassembled WGS sequence"/>
</dbReference>
<keyword evidence="4" id="KW-0233">DNA recombination</keyword>
<dbReference type="GO" id="GO:0006310">
    <property type="term" value="P:DNA recombination"/>
    <property type="evidence" value="ECO:0007669"/>
    <property type="project" value="UniProtKB-KW"/>
</dbReference>
<name>A0A1G7BB16_9RHOB</name>
<dbReference type="Gene3D" id="1.10.150.130">
    <property type="match status" value="1"/>
</dbReference>
<proteinExistence type="inferred from homology"/>
<evidence type="ECO:0000313" key="6">
    <source>
        <dbReference type="EMBL" id="SDE23435.1"/>
    </source>
</evidence>
<keyword evidence="2" id="KW-0229">DNA integration</keyword>
<dbReference type="AlphaFoldDB" id="A0A1G7BB16"/>
<dbReference type="PANTHER" id="PTHR30349:SF64">
    <property type="entry name" value="PROPHAGE INTEGRASE INTD-RELATED"/>
    <property type="match status" value="1"/>
</dbReference>
<dbReference type="InterPro" id="IPR010998">
    <property type="entry name" value="Integrase_recombinase_N"/>
</dbReference>
<keyword evidence="7" id="KW-1185">Reference proteome</keyword>
<dbReference type="GO" id="GO:0015074">
    <property type="term" value="P:DNA integration"/>
    <property type="evidence" value="ECO:0007669"/>
    <property type="project" value="UniProtKB-KW"/>
</dbReference>
<dbReference type="STRING" id="282683.SAMN04488105_10224"/>
<dbReference type="GO" id="GO:0003677">
    <property type="term" value="F:DNA binding"/>
    <property type="evidence" value="ECO:0007669"/>
    <property type="project" value="UniProtKB-KW"/>
</dbReference>
<evidence type="ECO:0000256" key="4">
    <source>
        <dbReference type="ARBA" id="ARBA00023172"/>
    </source>
</evidence>
<organism evidence="6 7">
    <name type="scientific">Salipiger thiooxidans</name>
    <dbReference type="NCBI Taxonomy" id="282683"/>
    <lineage>
        <taxon>Bacteria</taxon>
        <taxon>Pseudomonadati</taxon>
        <taxon>Pseudomonadota</taxon>
        <taxon>Alphaproteobacteria</taxon>
        <taxon>Rhodobacterales</taxon>
        <taxon>Roseobacteraceae</taxon>
        <taxon>Salipiger</taxon>
    </lineage>
</organism>
<dbReference type="InterPro" id="IPR050090">
    <property type="entry name" value="Tyrosine_recombinase_XerCD"/>
</dbReference>
<feature type="domain" description="Tyr recombinase" evidence="5">
    <location>
        <begin position="155"/>
        <end position="321"/>
    </location>
</feature>
<dbReference type="InterPro" id="IPR013762">
    <property type="entry name" value="Integrase-like_cat_sf"/>
</dbReference>
<dbReference type="InterPro" id="IPR011010">
    <property type="entry name" value="DNA_brk_join_enz"/>
</dbReference>
<evidence type="ECO:0000256" key="3">
    <source>
        <dbReference type="ARBA" id="ARBA00023125"/>
    </source>
</evidence>
<dbReference type="RefSeq" id="WP_089954937.1">
    <property type="nucleotide sequence ID" value="NZ_FNAV01000002.1"/>
</dbReference>
<dbReference type="EMBL" id="FNAV01000002">
    <property type="protein sequence ID" value="SDE23435.1"/>
    <property type="molecule type" value="Genomic_DNA"/>
</dbReference>
<dbReference type="SUPFAM" id="SSF56349">
    <property type="entry name" value="DNA breaking-rejoining enzymes"/>
    <property type="match status" value="1"/>
</dbReference>
<comment type="similarity">
    <text evidence="1">Belongs to the 'phage' integrase family.</text>
</comment>
<evidence type="ECO:0000256" key="1">
    <source>
        <dbReference type="ARBA" id="ARBA00008857"/>
    </source>
</evidence>
<dbReference type="Pfam" id="PF00589">
    <property type="entry name" value="Phage_integrase"/>
    <property type="match status" value="1"/>
</dbReference>
<evidence type="ECO:0000313" key="7">
    <source>
        <dbReference type="Proteomes" id="UP000198994"/>
    </source>
</evidence>
<evidence type="ECO:0000259" key="5">
    <source>
        <dbReference type="PROSITE" id="PS51898"/>
    </source>
</evidence>
<gene>
    <name evidence="6" type="ORF">SAMN04488105_10224</name>
</gene>
<evidence type="ECO:0000256" key="2">
    <source>
        <dbReference type="ARBA" id="ARBA00022908"/>
    </source>
</evidence>
<dbReference type="PANTHER" id="PTHR30349">
    <property type="entry name" value="PHAGE INTEGRASE-RELATED"/>
    <property type="match status" value="1"/>
</dbReference>
<dbReference type="OrthoDB" id="7510934at2"/>
<dbReference type="PROSITE" id="PS51898">
    <property type="entry name" value="TYR_RECOMBINASE"/>
    <property type="match status" value="1"/>
</dbReference>